<accession>A0A4Z2GRW6</accession>
<dbReference type="Proteomes" id="UP000314294">
    <property type="component" value="Unassembled WGS sequence"/>
</dbReference>
<keyword evidence="2" id="KW-1185">Reference proteome</keyword>
<protein>
    <submittedName>
        <fullName evidence="1">Uncharacterized protein</fullName>
    </submittedName>
</protein>
<reference evidence="1 2" key="1">
    <citation type="submission" date="2019-03" db="EMBL/GenBank/DDBJ databases">
        <title>First draft genome of Liparis tanakae, snailfish: a comprehensive survey of snailfish specific genes.</title>
        <authorList>
            <person name="Kim W."/>
            <person name="Song I."/>
            <person name="Jeong J.-H."/>
            <person name="Kim D."/>
            <person name="Kim S."/>
            <person name="Ryu S."/>
            <person name="Song J.Y."/>
            <person name="Lee S.K."/>
        </authorList>
    </citation>
    <scope>NUCLEOTIDE SEQUENCE [LARGE SCALE GENOMIC DNA]</scope>
    <source>
        <tissue evidence="1">Muscle</tissue>
    </source>
</reference>
<gene>
    <name evidence="1" type="ORF">EYF80_034364</name>
</gene>
<evidence type="ECO:0000313" key="2">
    <source>
        <dbReference type="Proteomes" id="UP000314294"/>
    </source>
</evidence>
<name>A0A4Z2GRW6_9TELE</name>
<dbReference type="AlphaFoldDB" id="A0A4Z2GRW6"/>
<dbReference type="EMBL" id="SRLO01000456">
    <property type="protein sequence ID" value="TNN55414.1"/>
    <property type="molecule type" value="Genomic_DNA"/>
</dbReference>
<evidence type="ECO:0000313" key="1">
    <source>
        <dbReference type="EMBL" id="TNN55414.1"/>
    </source>
</evidence>
<organism evidence="1 2">
    <name type="scientific">Liparis tanakae</name>
    <name type="common">Tanaka's snailfish</name>
    <dbReference type="NCBI Taxonomy" id="230148"/>
    <lineage>
        <taxon>Eukaryota</taxon>
        <taxon>Metazoa</taxon>
        <taxon>Chordata</taxon>
        <taxon>Craniata</taxon>
        <taxon>Vertebrata</taxon>
        <taxon>Euteleostomi</taxon>
        <taxon>Actinopterygii</taxon>
        <taxon>Neopterygii</taxon>
        <taxon>Teleostei</taxon>
        <taxon>Neoteleostei</taxon>
        <taxon>Acanthomorphata</taxon>
        <taxon>Eupercaria</taxon>
        <taxon>Perciformes</taxon>
        <taxon>Cottioidei</taxon>
        <taxon>Cottales</taxon>
        <taxon>Liparidae</taxon>
        <taxon>Liparis</taxon>
    </lineage>
</organism>
<proteinExistence type="predicted"/>
<comment type="caution">
    <text evidence="1">The sequence shown here is derived from an EMBL/GenBank/DDBJ whole genome shotgun (WGS) entry which is preliminary data.</text>
</comment>
<sequence length="63" mass="6947">MDPRAPFAVAPQFARRFHSADRRQPFCSSECSVLDGIAGVGHKEVQEGSLVVRCRNVRVSCQS</sequence>